<dbReference type="InterPro" id="IPR047175">
    <property type="entry name" value="CotS-like"/>
</dbReference>
<keyword evidence="3" id="KW-1185">Reference proteome</keyword>
<feature type="domain" description="Aminoglycoside phosphotransferase" evidence="1">
    <location>
        <begin position="23"/>
        <end position="273"/>
    </location>
</feature>
<evidence type="ECO:0000259" key="1">
    <source>
        <dbReference type="Pfam" id="PF01636"/>
    </source>
</evidence>
<dbReference type="InterPro" id="IPR014255">
    <property type="entry name" value="Spore_coat_CotS"/>
</dbReference>
<sequence length="332" mass="37884">MSSALYDIANTVLLEYGKKPGEIKIIQSGGIKTVWKIKSGNETLCLKRLRHSKDKALFSINAQKHMVRKGARVPGIFPALNGKDYVEFQGHLFVLYKWIEGRSITLSRDLKVAMEGLAQFHVGSAGYIPPTECRISSKLDRMVNYYQSVLKRFDEWQKQSLEKPQHPVCRAFLNEISEMTEVGMDCVKLLELSDYSNWVNDIRELGNLCHQDYGDGNALITSDGVYVLDLDGVTFDLPSRDLRKVIIKIMSGRSRWDLEQINEILAWYEKINPLDDGKRRVLYIDLLFPHELHDTAKNFFIKGKSIKPGEISLTCSVARRKIQMLSALIKGE</sequence>
<dbReference type="STRING" id="341036.SAMN05660649_00337"/>
<dbReference type="Pfam" id="PF01636">
    <property type="entry name" value="APH"/>
    <property type="match status" value="1"/>
</dbReference>
<evidence type="ECO:0000313" key="2">
    <source>
        <dbReference type="EMBL" id="SFF98385.1"/>
    </source>
</evidence>
<reference evidence="3" key="1">
    <citation type="submission" date="2016-10" db="EMBL/GenBank/DDBJ databases">
        <authorList>
            <person name="Varghese N."/>
            <person name="Submissions S."/>
        </authorList>
    </citation>
    <scope>NUCLEOTIDE SEQUENCE [LARGE SCALE GENOMIC DNA]</scope>
    <source>
        <strain evidence="3">DSM 17038</strain>
    </source>
</reference>
<dbReference type="Gene3D" id="3.90.1200.10">
    <property type="match status" value="1"/>
</dbReference>
<dbReference type="PANTHER" id="PTHR39179">
    <property type="entry name" value="SPORE COAT PROTEIN I"/>
    <property type="match status" value="1"/>
</dbReference>
<keyword evidence="2" id="KW-0946">Virion</keyword>
<protein>
    <submittedName>
        <fullName evidence="2">Spore coat protein I</fullName>
    </submittedName>
</protein>
<dbReference type="NCBIfam" id="TIGR02906">
    <property type="entry name" value="spore_CotS"/>
    <property type="match status" value="1"/>
</dbReference>
<keyword evidence="2" id="KW-0167">Capsid protein</keyword>
<evidence type="ECO:0000313" key="3">
    <source>
        <dbReference type="Proteomes" id="UP000199337"/>
    </source>
</evidence>
<dbReference type="InterPro" id="IPR011009">
    <property type="entry name" value="Kinase-like_dom_sf"/>
</dbReference>
<organism evidence="2 3">
    <name type="scientific">Desulfotruncus arcticus DSM 17038</name>
    <dbReference type="NCBI Taxonomy" id="1121424"/>
    <lineage>
        <taxon>Bacteria</taxon>
        <taxon>Bacillati</taxon>
        <taxon>Bacillota</taxon>
        <taxon>Clostridia</taxon>
        <taxon>Eubacteriales</taxon>
        <taxon>Desulfallaceae</taxon>
        <taxon>Desulfotruncus</taxon>
    </lineage>
</organism>
<dbReference type="SUPFAM" id="SSF56112">
    <property type="entry name" value="Protein kinase-like (PK-like)"/>
    <property type="match status" value="1"/>
</dbReference>
<dbReference type="EMBL" id="FOOX01000001">
    <property type="protein sequence ID" value="SFF98385.1"/>
    <property type="molecule type" value="Genomic_DNA"/>
</dbReference>
<name>A0A1I2N3A0_9FIRM</name>
<accession>A0A1I2N3A0</accession>
<dbReference type="Gene3D" id="3.30.200.20">
    <property type="entry name" value="Phosphorylase Kinase, domain 1"/>
    <property type="match status" value="1"/>
</dbReference>
<gene>
    <name evidence="2" type="ORF">SAMN05660649_00337</name>
</gene>
<dbReference type="PANTHER" id="PTHR39179:SF1">
    <property type="entry name" value="SPORE COAT PROTEIN I"/>
    <property type="match status" value="1"/>
</dbReference>
<dbReference type="GO" id="GO:0042601">
    <property type="term" value="C:endospore-forming forespore"/>
    <property type="evidence" value="ECO:0007669"/>
    <property type="project" value="TreeGrafter"/>
</dbReference>
<dbReference type="RefSeq" id="WP_165613317.1">
    <property type="nucleotide sequence ID" value="NZ_FOOX01000001.1"/>
</dbReference>
<dbReference type="InterPro" id="IPR002575">
    <property type="entry name" value="Aminoglycoside_PTrfase"/>
</dbReference>
<dbReference type="Proteomes" id="UP000199337">
    <property type="component" value="Unassembled WGS sequence"/>
</dbReference>
<proteinExistence type="predicted"/>
<dbReference type="AlphaFoldDB" id="A0A1I2N3A0"/>